<protein>
    <submittedName>
        <fullName evidence="1">Uncharacterized protein</fullName>
    </submittedName>
</protein>
<reference evidence="2" key="1">
    <citation type="submission" date="2019-03" db="EMBL/GenBank/DDBJ databases">
        <title>Weissella sp. 26KH-42 Genome sequencing.</title>
        <authorList>
            <person name="Heo J."/>
            <person name="Kim S.-J."/>
            <person name="Kim J.-S."/>
            <person name="Hong S.-B."/>
            <person name="Kwon S.-W."/>
        </authorList>
    </citation>
    <scope>NUCLEOTIDE SEQUENCE [LARGE SCALE GENOMIC DNA]</scope>
    <source>
        <strain evidence="2">26KH-42</strain>
    </source>
</reference>
<evidence type="ECO:0000313" key="1">
    <source>
        <dbReference type="EMBL" id="QBO36487.1"/>
    </source>
</evidence>
<organism evidence="1 2">
    <name type="scientific">Periweissella cryptocerci</name>
    <dbReference type="NCBI Taxonomy" id="2506420"/>
    <lineage>
        <taxon>Bacteria</taxon>
        <taxon>Bacillati</taxon>
        <taxon>Bacillota</taxon>
        <taxon>Bacilli</taxon>
        <taxon>Lactobacillales</taxon>
        <taxon>Lactobacillaceae</taxon>
        <taxon>Periweissella</taxon>
    </lineage>
</organism>
<proteinExistence type="predicted"/>
<dbReference type="OrthoDB" id="2322350at2"/>
<name>A0A4P6YUV9_9LACO</name>
<gene>
    <name evidence="1" type="ORF">EQG49_08385</name>
</gene>
<dbReference type="AlphaFoldDB" id="A0A4P6YUV9"/>
<dbReference type="KEGG" id="wei:EQG49_08385"/>
<dbReference type="Proteomes" id="UP000292886">
    <property type="component" value="Chromosome"/>
</dbReference>
<accession>A0A4P6YUV9</accession>
<dbReference type="EMBL" id="CP037940">
    <property type="protein sequence ID" value="QBO36487.1"/>
    <property type="molecule type" value="Genomic_DNA"/>
</dbReference>
<dbReference type="RefSeq" id="WP_133363564.1">
    <property type="nucleotide sequence ID" value="NZ_CP037940.1"/>
</dbReference>
<evidence type="ECO:0000313" key="2">
    <source>
        <dbReference type="Proteomes" id="UP000292886"/>
    </source>
</evidence>
<keyword evidence="2" id="KW-1185">Reference proteome</keyword>
<sequence>MGMPIYTAKGQFWLDFGLLWQQNPQLVLDNVNYIQKRVFVSHINFGGGVNRQVHLLVQTPSVYYLPKYLNAVAPNELLNELAAIKNIMILGVGENLPVDFKLVDNPNLPTFERVDLLKNLELSAAAVVQQHNDDLVKIVGNLSQRKMNHYFSPKERYDNLKDFLLMVTPYLSLVPERQALRNDEWRLKIPLGGH</sequence>